<dbReference type="PANTHER" id="PTHR12631">
    <property type="entry name" value="ALPHA-L-IDURONIDASE"/>
    <property type="match status" value="1"/>
</dbReference>
<evidence type="ECO:0000256" key="1">
    <source>
        <dbReference type="SAM" id="SignalP"/>
    </source>
</evidence>
<dbReference type="Gene3D" id="3.20.20.80">
    <property type="entry name" value="Glycosidases"/>
    <property type="match status" value="1"/>
</dbReference>
<dbReference type="RefSeq" id="WP_154418760.1">
    <property type="nucleotide sequence ID" value="NZ_VUNS01000012.1"/>
</dbReference>
<dbReference type="EMBL" id="VUNS01000012">
    <property type="protein sequence ID" value="MST97713.1"/>
    <property type="molecule type" value="Genomic_DNA"/>
</dbReference>
<keyword evidence="1" id="KW-0732">Signal</keyword>
<sequence>MRLLRSFTVLLSIVAWSANAWWVPYQSNPVTVTKEQGEIQIGHPEQPDWMWKTNDNVSFLFIPDRGNQFYVEKSNGKPGRFTLEFNFSQALKSFVFVTPECRGVDLTAGEIVFGYSINDDSEVKELAGITRNTPGYTEGATMAAINCPEVNFSEAQDVRKLTLHFRIDGDVKYMMFAGPVKQGALINYTVYNRIPLELLPDATRVGNTYYIDTPPHLIIRVPVRGVTVFDETRNREAGICRMEVQDTQTIARLPIGLRPGIFRLRVWNSNGELPELERRIALVQRPRELSNSQLLNSPFGMVRIEVDGRWNNIGPSLDCPLIGEMIGIHQIRGAEWAWCNTALAPGKFAWDDPEWWNAWQEKVDHWKSHKLVPRQSLSWTPEWAVDHARVRPGTWSGHYPPKDEFLPDYEEFCRETVRRSAGAREYEIRNEPNNEPSGMWKGTFEEYVELCKVSADAIHSVDPEAKMILGTTADADIGYIARCFKAGLSPYYQIIDIHPYPHTRQAPELFLLNNINALQRLIEKYNGNQEIIFSEIGWPTQQFDISSYERVSEFEQACFYSRLMLISLAGGVRQVYFYTVADFGTDPASAEQNFGIVRNDSTPKPSLSALSGTARHLEAARFLGTLPTPVSYFVWAWKNPWQPEEILLTVWADTQAITEGVVPLELPGILAQAEDLWGGAPDADRVWVKDGKIHVQPGADPLFLYVKNFPENKLQPLPKTLRPGRTPRRATAPRCETLPEKREDMAYTTNYPFGALTLGYAGLNNDGKMIDQKKPGSETSFSVGWNDQEFLLNVRIKSDKPFSNQKNGWDVWEEDSVRLFLCPDATTSYLTGDHYQIGIAPETTGHGPAGAFVISYGNRVPVGEAIPGARVEAKNVEDGWLMKVAIPWSAFGTVPEPGDVWRFDLISPNGIWNSPGDDKWHNAGNWGVLEFTR</sequence>
<dbReference type="InterPro" id="IPR051923">
    <property type="entry name" value="Glycosyl_Hydrolase_39"/>
</dbReference>
<accession>A0A844G3I2</accession>
<protein>
    <recommendedName>
        <fullName evidence="2">Carbohydrate-binding domain-containing protein</fullName>
    </recommendedName>
</protein>
<evidence type="ECO:0000259" key="2">
    <source>
        <dbReference type="Pfam" id="PF06452"/>
    </source>
</evidence>
<organism evidence="3 4">
    <name type="scientific">Victivallis lenta</name>
    <dbReference type="NCBI Taxonomy" id="2606640"/>
    <lineage>
        <taxon>Bacteria</taxon>
        <taxon>Pseudomonadati</taxon>
        <taxon>Lentisphaerota</taxon>
        <taxon>Lentisphaeria</taxon>
        <taxon>Victivallales</taxon>
        <taxon>Victivallaceae</taxon>
        <taxon>Victivallis</taxon>
    </lineage>
</organism>
<dbReference type="PANTHER" id="PTHR12631:SF10">
    <property type="entry name" value="BETA-XYLOSIDASE-LIKE PROTEIN-RELATED"/>
    <property type="match status" value="1"/>
</dbReference>
<evidence type="ECO:0000313" key="3">
    <source>
        <dbReference type="EMBL" id="MST97713.1"/>
    </source>
</evidence>
<gene>
    <name evidence="3" type="ORF">FYJ85_11755</name>
</gene>
<feature type="domain" description="Carbohydrate-binding" evidence="2">
    <location>
        <begin position="775"/>
        <end position="930"/>
    </location>
</feature>
<dbReference type="AlphaFoldDB" id="A0A844G3I2"/>
<dbReference type="InterPro" id="IPR010502">
    <property type="entry name" value="Carb-bd_dom_fam9"/>
</dbReference>
<comment type="caution">
    <text evidence="3">The sequence shown here is derived from an EMBL/GenBank/DDBJ whole genome shotgun (WGS) entry which is preliminary data.</text>
</comment>
<dbReference type="Proteomes" id="UP000435649">
    <property type="component" value="Unassembled WGS sequence"/>
</dbReference>
<feature type="signal peptide" evidence="1">
    <location>
        <begin position="1"/>
        <end position="20"/>
    </location>
</feature>
<dbReference type="InterPro" id="IPR017853">
    <property type="entry name" value="GH"/>
</dbReference>
<keyword evidence="4" id="KW-1185">Reference proteome</keyword>
<dbReference type="SUPFAM" id="SSF49344">
    <property type="entry name" value="CBD9-like"/>
    <property type="match status" value="1"/>
</dbReference>
<feature type="chain" id="PRO_5033023520" description="Carbohydrate-binding domain-containing protein" evidence="1">
    <location>
        <begin position="21"/>
        <end position="933"/>
    </location>
</feature>
<dbReference type="Pfam" id="PF06452">
    <property type="entry name" value="CBM9_1"/>
    <property type="match status" value="1"/>
</dbReference>
<dbReference type="GO" id="GO:0030246">
    <property type="term" value="F:carbohydrate binding"/>
    <property type="evidence" value="ECO:0007669"/>
    <property type="project" value="InterPro"/>
</dbReference>
<dbReference type="GO" id="GO:0004553">
    <property type="term" value="F:hydrolase activity, hydrolyzing O-glycosyl compounds"/>
    <property type="evidence" value="ECO:0007669"/>
    <property type="project" value="InterPro"/>
</dbReference>
<dbReference type="Gene3D" id="2.60.40.1190">
    <property type="match status" value="1"/>
</dbReference>
<proteinExistence type="predicted"/>
<evidence type="ECO:0000313" key="4">
    <source>
        <dbReference type="Proteomes" id="UP000435649"/>
    </source>
</evidence>
<dbReference type="SUPFAM" id="SSF51445">
    <property type="entry name" value="(Trans)glycosidases"/>
    <property type="match status" value="1"/>
</dbReference>
<reference evidence="3 4" key="1">
    <citation type="submission" date="2019-08" db="EMBL/GenBank/DDBJ databases">
        <title>In-depth cultivation of the pig gut microbiome towards novel bacterial diversity and tailored functional studies.</title>
        <authorList>
            <person name="Wylensek D."/>
            <person name="Hitch T.C.A."/>
            <person name="Clavel T."/>
        </authorList>
    </citation>
    <scope>NUCLEOTIDE SEQUENCE [LARGE SCALE GENOMIC DNA]</scope>
    <source>
        <strain evidence="3 4">BBE-744-WT-12</strain>
    </source>
</reference>
<name>A0A844G3I2_9BACT</name>
<dbReference type="GO" id="GO:0016052">
    <property type="term" value="P:carbohydrate catabolic process"/>
    <property type="evidence" value="ECO:0007669"/>
    <property type="project" value="InterPro"/>
</dbReference>